<feature type="non-terminal residue" evidence="8">
    <location>
        <position position="76"/>
    </location>
</feature>
<dbReference type="FunFam" id="1.10.10.10:FF:000135">
    <property type="entry name" value="forkhead box protein G1"/>
    <property type="match status" value="1"/>
</dbReference>
<evidence type="ECO:0000256" key="1">
    <source>
        <dbReference type="ARBA" id="ARBA00004123"/>
    </source>
</evidence>
<keyword evidence="5 6" id="KW-0539">Nucleus</keyword>
<dbReference type="SUPFAM" id="SSF46785">
    <property type="entry name" value="Winged helix' DNA-binding domain"/>
    <property type="match status" value="1"/>
</dbReference>
<dbReference type="AlphaFoldDB" id="A0A316U4U3"/>
<protein>
    <submittedName>
        <fullName evidence="8">Winged helix DNA-binding domain-containing protein</fullName>
    </submittedName>
</protein>
<dbReference type="SMART" id="SM00339">
    <property type="entry name" value="FH"/>
    <property type="match status" value="1"/>
</dbReference>
<feature type="non-terminal residue" evidence="8">
    <location>
        <position position="1"/>
    </location>
</feature>
<evidence type="ECO:0000256" key="2">
    <source>
        <dbReference type="ARBA" id="ARBA00023015"/>
    </source>
</evidence>
<dbReference type="PROSITE" id="PS50039">
    <property type="entry name" value="FORK_HEAD_3"/>
    <property type="match status" value="1"/>
</dbReference>
<dbReference type="OrthoDB" id="5954824at2759"/>
<feature type="DNA-binding region" description="Fork-head" evidence="6">
    <location>
        <begin position="1"/>
        <end position="76"/>
    </location>
</feature>
<dbReference type="PANTHER" id="PTHR45881">
    <property type="entry name" value="CHECKPOINT SUPPRESSOR 1-LIKE, ISOFORM A-RELATED"/>
    <property type="match status" value="1"/>
</dbReference>
<dbReference type="PANTHER" id="PTHR45881:SF1">
    <property type="entry name" value="FORK HEAD PROTEIN HOMOLOG 2"/>
    <property type="match status" value="1"/>
</dbReference>
<dbReference type="Proteomes" id="UP000245942">
    <property type="component" value="Unassembled WGS sequence"/>
</dbReference>
<dbReference type="PRINTS" id="PR00053">
    <property type="entry name" value="FORKHEAD"/>
</dbReference>
<dbReference type="InterPro" id="IPR036390">
    <property type="entry name" value="WH_DNA-bd_sf"/>
</dbReference>
<dbReference type="GO" id="GO:0005634">
    <property type="term" value="C:nucleus"/>
    <property type="evidence" value="ECO:0007669"/>
    <property type="project" value="UniProtKB-SubCell"/>
</dbReference>
<organism evidence="8 9">
    <name type="scientific">Pseudomicrostroma glucosiphilum</name>
    <dbReference type="NCBI Taxonomy" id="1684307"/>
    <lineage>
        <taxon>Eukaryota</taxon>
        <taxon>Fungi</taxon>
        <taxon>Dikarya</taxon>
        <taxon>Basidiomycota</taxon>
        <taxon>Ustilaginomycotina</taxon>
        <taxon>Exobasidiomycetes</taxon>
        <taxon>Microstromatales</taxon>
        <taxon>Microstromatales incertae sedis</taxon>
        <taxon>Pseudomicrostroma</taxon>
    </lineage>
</organism>
<name>A0A316U4U3_9BASI</name>
<feature type="domain" description="Fork-head" evidence="7">
    <location>
        <begin position="1"/>
        <end position="76"/>
    </location>
</feature>
<dbReference type="GO" id="GO:0000981">
    <property type="term" value="F:DNA-binding transcription factor activity, RNA polymerase II-specific"/>
    <property type="evidence" value="ECO:0007669"/>
    <property type="project" value="TreeGrafter"/>
</dbReference>
<keyword evidence="2" id="KW-0805">Transcription regulation</keyword>
<dbReference type="STRING" id="1684307.A0A316U4U3"/>
<dbReference type="EMBL" id="KZ819331">
    <property type="protein sequence ID" value="PWN19363.1"/>
    <property type="molecule type" value="Genomic_DNA"/>
</dbReference>
<dbReference type="Gene3D" id="1.10.10.10">
    <property type="entry name" value="Winged helix-like DNA-binding domain superfamily/Winged helix DNA-binding domain"/>
    <property type="match status" value="1"/>
</dbReference>
<dbReference type="GeneID" id="37011706"/>
<accession>A0A316U4U3</accession>
<proteinExistence type="predicted"/>
<reference evidence="8 9" key="1">
    <citation type="journal article" date="2018" name="Mol. Biol. Evol.">
        <title>Broad Genomic Sampling Reveals a Smut Pathogenic Ancestry of the Fungal Clade Ustilaginomycotina.</title>
        <authorList>
            <person name="Kijpornyongpan T."/>
            <person name="Mondo S.J."/>
            <person name="Barry K."/>
            <person name="Sandor L."/>
            <person name="Lee J."/>
            <person name="Lipzen A."/>
            <person name="Pangilinan J."/>
            <person name="LaButti K."/>
            <person name="Hainaut M."/>
            <person name="Henrissat B."/>
            <person name="Grigoriev I.V."/>
            <person name="Spatafora J.W."/>
            <person name="Aime M.C."/>
        </authorList>
    </citation>
    <scope>NUCLEOTIDE SEQUENCE [LARGE SCALE GENOMIC DNA]</scope>
    <source>
        <strain evidence="8 9">MCA 4718</strain>
    </source>
</reference>
<gene>
    <name evidence="8" type="ORF">BCV69DRAFT_239160</name>
</gene>
<dbReference type="CDD" id="cd00059">
    <property type="entry name" value="FH_FOX"/>
    <property type="match status" value="1"/>
</dbReference>
<keyword evidence="3 6" id="KW-0238">DNA-binding</keyword>
<dbReference type="InterPro" id="IPR030456">
    <property type="entry name" value="TF_fork_head_CS_2"/>
</dbReference>
<comment type="subcellular location">
    <subcellularLocation>
        <location evidence="1 6">Nucleus</location>
    </subcellularLocation>
</comment>
<evidence type="ECO:0000256" key="3">
    <source>
        <dbReference type="ARBA" id="ARBA00023125"/>
    </source>
</evidence>
<evidence type="ECO:0000256" key="4">
    <source>
        <dbReference type="ARBA" id="ARBA00023163"/>
    </source>
</evidence>
<dbReference type="GO" id="GO:0000978">
    <property type="term" value="F:RNA polymerase II cis-regulatory region sequence-specific DNA binding"/>
    <property type="evidence" value="ECO:0007669"/>
    <property type="project" value="TreeGrafter"/>
</dbReference>
<evidence type="ECO:0000313" key="9">
    <source>
        <dbReference type="Proteomes" id="UP000245942"/>
    </source>
</evidence>
<dbReference type="InterPro" id="IPR036388">
    <property type="entry name" value="WH-like_DNA-bd_sf"/>
</dbReference>
<dbReference type="InterPro" id="IPR001766">
    <property type="entry name" value="Fork_head_dom"/>
</dbReference>
<evidence type="ECO:0000256" key="6">
    <source>
        <dbReference type="PROSITE-ProRule" id="PRU00089"/>
    </source>
</evidence>
<dbReference type="PROSITE" id="PS00658">
    <property type="entry name" value="FORK_HEAD_2"/>
    <property type="match status" value="1"/>
</dbReference>
<evidence type="ECO:0000313" key="8">
    <source>
        <dbReference type="EMBL" id="PWN19363.1"/>
    </source>
</evidence>
<dbReference type="RefSeq" id="XP_025346523.1">
    <property type="nucleotide sequence ID" value="XM_025489972.1"/>
</dbReference>
<evidence type="ECO:0000256" key="5">
    <source>
        <dbReference type="ARBA" id="ARBA00023242"/>
    </source>
</evidence>
<evidence type="ECO:0000259" key="7">
    <source>
        <dbReference type="PROSITE" id="PS50039"/>
    </source>
</evidence>
<dbReference type="Pfam" id="PF00250">
    <property type="entry name" value="Forkhead"/>
    <property type="match status" value="1"/>
</dbReference>
<sequence length="76" mass="8636">PHVSYAGLIGQAILTSSDQRLSLAEIYNWISTVHPFFERGDRGWQNSIRHNLSLNKSFIKVEREANIPGKGGWWAI</sequence>
<keyword evidence="4" id="KW-0804">Transcription</keyword>
<keyword evidence="9" id="KW-1185">Reference proteome</keyword>